<feature type="transmembrane region" description="Helical" evidence="1">
    <location>
        <begin position="18"/>
        <end position="41"/>
    </location>
</feature>
<feature type="domain" description="DUF6534" evidence="2">
    <location>
        <begin position="170"/>
        <end position="255"/>
    </location>
</feature>
<name>A0A9P6JQQ5_9AGAR</name>
<feature type="transmembrane region" description="Helical" evidence="1">
    <location>
        <begin position="94"/>
        <end position="116"/>
    </location>
</feature>
<feature type="transmembrane region" description="Helical" evidence="1">
    <location>
        <begin position="205"/>
        <end position="225"/>
    </location>
</feature>
<feature type="transmembrane region" description="Helical" evidence="1">
    <location>
        <begin position="123"/>
        <end position="143"/>
    </location>
</feature>
<keyword evidence="4" id="KW-1185">Reference proteome</keyword>
<sequence>MPIFDLTKVGPAEVAHRFIFLGLFLNVLLLGVMITQVYLYFVTYKNDKLWIKLFVAGLFFADVLNTGFDLAYLYRSVIVNFNNPAYLEKADWLFGWDPASTAVIAMAVQLFFAWRVCTLTGSWVWTIVIAVLAVFSGATGLVTTYDVVRIGYFTRFQEFKTVVVAWLVSAALGDAVITTILVSYLRKHKTGFERSDLMVDKIIRLTVQTGGITMVFALLDMIFYVSDPSGLHLLFNFPLAKLYSNSVMSGLNSRRGWKYGISAHGGTGTDSEGQVATTSNFKTPRALQVTSNTGRTNDMINLDNVNPAEVFVHVESHEMRDAKGLNDKAKFQGHQSDWVAV</sequence>
<feature type="transmembrane region" description="Helical" evidence="1">
    <location>
        <begin position="53"/>
        <end position="74"/>
    </location>
</feature>
<dbReference type="PANTHER" id="PTHR40465">
    <property type="entry name" value="CHROMOSOME 1, WHOLE GENOME SHOTGUN SEQUENCE"/>
    <property type="match status" value="1"/>
</dbReference>
<dbReference type="EMBL" id="MU157850">
    <property type="protein sequence ID" value="KAF9528800.1"/>
    <property type="molecule type" value="Genomic_DNA"/>
</dbReference>
<dbReference type="Pfam" id="PF20152">
    <property type="entry name" value="DUF6534"/>
    <property type="match status" value="1"/>
</dbReference>
<evidence type="ECO:0000259" key="2">
    <source>
        <dbReference type="Pfam" id="PF20152"/>
    </source>
</evidence>
<keyword evidence="1" id="KW-0472">Membrane</keyword>
<evidence type="ECO:0000256" key="1">
    <source>
        <dbReference type="SAM" id="Phobius"/>
    </source>
</evidence>
<dbReference type="InterPro" id="IPR045339">
    <property type="entry name" value="DUF6534"/>
</dbReference>
<comment type="caution">
    <text evidence="3">The sequence shown here is derived from an EMBL/GenBank/DDBJ whole genome shotgun (WGS) entry which is preliminary data.</text>
</comment>
<keyword evidence="1" id="KW-0812">Transmembrane</keyword>
<keyword evidence="1" id="KW-1133">Transmembrane helix</keyword>
<reference evidence="3" key="1">
    <citation type="submission" date="2020-11" db="EMBL/GenBank/DDBJ databases">
        <authorList>
            <consortium name="DOE Joint Genome Institute"/>
            <person name="Ahrendt S."/>
            <person name="Riley R."/>
            <person name="Andreopoulos W."/>
            <person name="Labutti K."/>
            <person name="Pangilinan J."/>
            <person name="Ruiz-Duenas F.J."/>
            <person name="Barrasa J.M."/>
            <person name="Sanchez-Garcia M."/>
            <person name="Camarero S."/>
            <person name="Miyauchi S."/>
            <person name="Serrano A."/>
            <person name="Linde D."/>
            <person name="Babiker R."/>
            <person name="Drula E."/>
            <person name="Ayuso-Fernandez I."/>
            <person name="Pacheco R."/>
            <person name="Padilla G."/>
            <person name="Ferreira P."/>
            <person name="Barriuso J."/>
            <person name="Kellner H."/>
            <person name="Castanera R."/>
            <person name="Alfaro M."/>
            <person name="Ramirez L."/>
            <person name="Pisabarro A.G."/>
            <person name="Kuo A."/>
            <person name="Tritt A."/>
            <person name="Lipzen A."/>
            <person name="He G."/>
            <person name="Yan M."/>
            <person name="Ng V."/>
            <person name="Cullen D."/>
            <person name="Martin F."/>
            <person name="Rosso M.-N."/>
            <person name="Henrissat B."/>
            <person name="Hibbett D."/>
            <person name="Martinez A.T."/>
            <person name="Grigoriev I.V."/>
        </authorList>
    </citation>
    <scope>NUCLEOTIDE SEQUENCE</scope>
    <source>
        <strain evidence="3">CBS 506.95</strain>
    </source>
</reference>
<proteinExistence type="predicted"/>
<feature type="transmembrane region" description="Helical" evidence="1">
    <location>
        <begin position="163"/>
        <end position="185"/>
    </location>
</feature>
<dbReference type="PANTHER" id="PTHR40465:SF1">
    <property type="entry name" value="DUF6534 DOMAIN-CONTAINING PROTEIN"/>
    <property type="match status" value="1"/>
</dbReference>
<dbReference type="AlphaFoldDB" id="A0A9P6JQQ5"/>
<protein>
    <recommendedName>
        <fullName evidence="2">DUF6534 domain-containing protein</fullName>
    </recommendedName>
</protein>
<evidence type="ECO:0000313" key="3">
    <source>
        <dbReference type="EMBL" id="KAF9528800.1"/>
    </source>
</evidence>
<dbReference type="OrthoDB" id="3183258at2759"/>
<evidence type="ECO:0000313" key="4">
    <source>
        <dbReference type="Proteomes" id="UP000807306"/>
    </source>
</evidence>
<accession>A0A9P6JQQ5</accession>
<gene>
    <name evidence="3" type="ORF">CPB83DRAFT_853762</name>
</gene>
<organism evidence="3 4">
    <name type="scientific">Crepidotus variabilis</name>
    <dbReference type="NCBI Taxonomy" id="179855"/>
    <lineage>
        <taxon>Eukaryota</taxon>
        <taxon>Fungi</taxon>
        <taxon>Dikarya</taxon>
        <taxon>Basidiomycota</taxon>
        <taxon>Agaricomycotina</taxon>
        <taxon>Agaricomycetes</taxon>
        <taxon>Agaricomycetidae</taxon>
        <taxon>Agaricales</taxon>
        <taxon>Agaricineae</taxon>
        <taxon>Crepidotaceae</taxon>
        <taxon>Crepidotus</taxon>
    </lineage>
</organism>
<dbReference type="Proteomes" id="UP000807306">
    <property type="component" value="Unassembled WGS sequence"/>
</dbReference>